<dbReference type="PROSITE" id="PS00775">
    <property type="entry name" value="GLYCOSYL_HYDROL_F3"/>
    <property type="match status" value="1"/>
</dbReference>
<dbReference type="SMART" id="SM01217">
    <property type="entry name" value="Fn3_like"/>
    <property type="match status" value="1"/>
</dbReference>
<keyword evidence="7" id="KW-1185">Reference proteome</keyword>
<evidence type="ECO:0000256" key="4">
    <source>
        <dbReference type="RuleBase" id="RU361161"/>
    </source>
</evidence>
<dbReference type="InterPro" id="IPR019800">
    <property type="entry name" value="Glyco_hydro_3_AS"/>
</dbReference>
<keyword evidence="3" id="KW-0119">Carbohydrate metabolism</keyword>
<feature type="domain" description="Fibronectin type III-like" evidence="5">
    <location>
        <begin position="578"/>
        <end position="648"/>
    </location>
</feature>
<evidence type="ECO:0000256" key="3">
    <source>
        <dbReference type="ARBA" id="ARBA00023277"/>
    </source>
</evidence>
<dbReference type="PANTHER" id="PTHR42715:SF10">
    <property type="entry name" value="BETA-GLUCOSIDASE"/>
    <property type="match status" value="1"/>
</dbReference>
<sequence length="735" mass="82951">MSTNKEVLKQLTIDEKVNLTTGTGRWTFFGIPRLDMRSLVCGDGPHGLRAYKKDNTEALFHHSALEPTTLFPIATAMASTFHPELVHEIGRTIAKECNHHSVDLLLAPGVNLKRSPLGGRNFEYYSEDPYLTGVMASAYINGVQSEGVGACIKHYALNEQETYRRFINTEIDDRTLHEVYLAPFHYAIEHANPKAIMSSYNKIRGDYASESSFLLQDILRNRWNYTGLVMSDWGAVQHKVKSVKNGMNIEMPGPGEFQQHLHDALEDGSLVETELDASLVPLFDFYDYAITNTKQGQAVDLEQHLDVAYNIAKEAIVLLENDGILPLAKGLPITIIGERAKEPRINGGGSASLRPYKIDNPLDRFQEAYDVHYAQGYQELDTTEDLLKGVDKACEKGDVILFFTDATASLETEGNDRSTISIPKDHIAVYQRILAHNKPVIVVLSTGSSIDVTPFVGTASAMLQTWLLGSAHGQAIVDVISGDVNPSGHLTETFPMSLEQTPFYGQYPCNKDTVRYHSDLYDLGYRYYDNHQLKPRYPFGYGLSYSSFTYNHVQTNKTPSGYECTISITNTSDVDGKDVVQLYIGKKDSIIGRPPKTLQAFQKVLIPAHTKVDVTLPLTDKSFVVYNEYSQSFVVEPGMYQLYIGQNVQDFYLEDEIQIDGEPILFQTLTMYHPVKAFVPFKKDVIKRLEAEVGTIPWYNMEEPLGRILRRFKHRHQWTDTDYATWKKRFLEGLQ</sequence>
<comment type="similarity">
    <text evidence="1 4">Belongs to the glycosyl hydrolase 3 family.</text>
</comment>
<dbReference type="InterPro" id="IPR036962">
    <property type="entry name" value="Glyco_hydro_3_N_sf"/>
</dbReference>
<keyword evidence="4" id="KW-0326">Glycosidase</keyword>
<name>A0A7L7KR46_9MOLU</name>
<dbReference type="InterPro" id="IPR013783">
    <property type="entry name" value="Ig-like_fold"/>
</dbReference>
<evidence type="ECO:0000313" key="7">
    <source>
        <dbReference type="Proteomes" id="UP000514720"/>
    </source>
</evidence>
<dbReference type="PRINTS" id="PR00133">
    <property type="entry name" value="GLHYDRLASE3"/>
</dbReference>
<dbReference type="EMBL" id="CP048914">
    <property type="protein sequence ID" value="QMS84424.1"/>
    <property type="molecule type" value="Genomic_DNA"/>
</dbReference>
<dbReference type="InterPro" id="IPR026891">
    <property type="entry name" value="Fn3-like"/>
</dbReference>
<dbReference type="InterPro" id="IPR050288">
    <property type="entry name" value="Cellulose_deg_GH3"/>
</dbReference>
<evidence type="ECO:0000259" key="5">
    <source>
        <dbReference type="SMART" id="SM01217"/>
    </source>
</evidence>
<proteinExistence type="inferred from homology"/>
<evidence type="ECO:0000256" key="1">
    <source>
        <dbReference type="ARBA" id="ARBA00005336"/>
    </source>
</evidence>
<dbReference type="InterPro" id="IPR036881">
    <property type="entry name" value="Glyco_hydro_3_C_sf"/>
</dbReference>
<dbReference type="Pfam" id="PF14310">
    <property type="entry name" value="Fn3-like"/>
    <property type="match status" value="1"/>
</dbReference>
<dbReference type="Gene3D" id="3.40.50.1700">
    <property type="entry name" value="Glycoside hydrolase family 3 C-terminal domain"/>
    <property type="match status" value="1"/>
</dbReference>
<dbReference type="InterPro" id="IPR017853">
    <property type="entry name" value="GH"/>
</dbReference>
<organism evidence="6 7">
    <name type="scientific">Candidatus Xianfuyuplasma coldseepsis</name>
    <dbReference type="NCBI Taxonomy" id="2782163"/>
    <lineage>
        <taxon>Bacteria</taxon>
        <taxon>Bacillati</taxon>
        <taxon>Mycoplasmatota</taxon>
        <taxon>Mollicutes</taxon>
        <taxon>Candidatus Izemoplasmatales</taxon>
        <taxon>Candidatus Izemoplasmataceae</taxon>
        <taxon>Candidatus Xianfuyuplasma</taxon>
    </lineage>
</organism>
<dbReference type="GO" id="GO:0005975">
    <property type="term" value="P:carbohydrate metabolic process"/>
    <property type="evidence" value="ECO:0007669"/>
    <property type="project" value="InterPro"/>
</dbReference>
<dbReference type="SUPFAM" id="SSF52279">
    <property type="entry name" value="Beta-D-glucan exohydrolase, C-terminal domain"/>
    <property type="match status" value="1"/>
</dbReference>
<dbReference type="Proteomes" id="UP000514720">
    <property type="component" value="Chromosome"/>
</dbReference>
<evidence type="ECO:0000313" key="6">
    <source>
        <dbReference type="EMBL" id="QMS84424.1"/>
    </source>
</evidence>
<dbReference type="Pfam" id="PF00933">
    <property type="entry name" value="Glyco_hydro_3"/>
    <property type="match status" value="1"/>
</dbReference>
<evidence type="ECO:0000256" key="2">
    <source>
        <dbReference type="ARBA" id="ARBA00022801"/>
    </source>
</evidence>
<dbReference type="SUPFAM" id="SSF51445">
    <property type="entry name" value="(Trans)glycosidases"/>
    <property type="match status" value="1"/>
</dbReference>
<dbReference type="InterPro" id="IPR001764">
    <property type="entry name" value="Glyco_hydro_3_N"/>
</dbReference>
<dbReference type="RefSeq" id="WP_258878037.1">
    <property type="nucleotide sequence ID" value="NZ_CP048914.1"/>
</dbReference>
<keyword evidence="2 4" id="KW-0378">Hydrolase</keyword>
<dbReference type="Gene3D" id="2.60.40.10">
    <property type="entry name" value="Immunoglobulins"/>
    <property type="match status" value="1"/>
</dbReference>
<protein>
    <submittedName>
        <fullName evidence="6">Glycosyl hydrolase</fullName>
    </submittedName>
</protein>
<dbReference type="GO" id="GO:0004553">
    <property type="term" value="F:hydrolase activity, hydrolyzing O-glycosyl compounds"/>
    <property type="evidence" value="ECO:0007669"/>
    <property type="project" value="InterPro"/>
</dbReference>
<accession>A0A7L7KR46</accession>
<dbReference type="Pfam" id="PF01915">
    <property type="entry name" value="Glyco_hydro_3_C"/>
    <property type="match status" value="1"/>
</dbReference>
<gene>
    <name evidence="6" type="ORF">G4Z02_01255</name>
</gene>
<dbReference type="KEGG" id="xcl:G4Z02_01255"/>
<dbReference type="AlphaFoldDB" id="A0A7L7KR46"/>
<dbReference type="InterPro" id="IPR002772">
    <property type="entry name" value="Glyco_hydro_3_C"/>
</dbReference>
<reference evidence="6 7" key="1">
    <citation type="submission" date="2020-02" db="EMBL/GenBank/DDBJ databases">
        <authorList>
            <person name="Zheng R.K."/>
            <person name="Sun C.M."/>
        </authorList>
    </citation>
    <scope>NUCLEOTIDE SEQUENCE [LARGE SCALE GENOMIC DNA]</scope>
    <source>
        <strain evidence="7">zrk13</strain>
    </source>
</reference>
<dbReference type="Gene3D" id="3.20.20.300">
    <property type="entry name" value="Glycoside hydrolase, family 3, N-terminal domain"/>
    <property type="match status" value="1"/>
</dbReference>
<dbReference type="PANTHER" id="PTHR42715">
    <property type="entry name" value="BETA-GLUCOSIDASE"/>
    <property type="match status" value="1"/>
</dbReference>